<protein>
    <submittedName>
        <fullName evidence="1">Uncharacterized protein</fullName>
    </submittedName>
</protein>
<dbReference type="Ensembl" id="ENSRNOT00000167611.1">
    <property type="protein sequence ID" value="ENSRNOP00000110568.1"/>
    <property type="gene ID" value="ENSRNOG00000075041.1"/>
</dbReference>
<reference evidence="1" key="2">
    <citation type="submission" date="2025-08" db="UniProtKB">
        <authorList>
            <consortium name="Ensembl"/>
        </authorList>
    </citation>
    <scope>IDENTIFICATION</scope>
    <source>
        <strain evidence="1">Brown Norway</strain>
    </source>
</reference>
<evidence type="ECO:0000313" key="2">
    <source>
        <dbReference type="Proteomes" id="UP000002494"/>
    </source>
</evidence>
<accession>A0ABK0LYI1</accession>
<keyword evidence="2" id="KW-1185">Reference proteome</keyword>
<reference evidence="1" key="1">
    <citation type="submission" date="2024-01" db="EMBL/GenBank/DDBJ databases">
        <title>GRCr8: a new rat reference genome assembly contstructed from accurate long reads and long range scaffolding.</title>
        <authorList>
            <person name="Doris P.A."/>
            <person name="Kalbfleisch T."/>
            <person name="Li K."/>
            <person name="Howe K."/>
            <person name="Wood J."/>
        </authorList>
    </citation>
    <scope>NUCLEOTIDE SEQUENCE [LARGE SCALE GENOMIC DNA]</scope>
    <source>
        <strain evidence="1">Brown Norway</strain>
    </source>
</reference>
<name>A0ABK0LYI1_RAT</name>
<proteinExistence type="predicted"/>
<reference evidence="1" key="3">
    <citation type="submission" date="2025-09" db="UniProtKB">
        <authorList>
            <consortium name="Ensembl"/>
        </authorList>
    </citation>
    <scope>IDENTIFICATION</scope>
    <source>
        <strain evidence="1">Brown Norway</strain>
    </source>
</reference>
<sequence>NWFAYWGQGTLVTVSSGES</sequence>
<dbReference type="SUPFAM" id="SSF48726">
    <property type="entry name" value="Immunoglobulin"/>
    <property type="match status" value="1"/>
</dbReference>
<organism evidence="1 2">
    <name type="scientific">Rattus norvegicus</name>
    <name type="common">Rat</name>
    <dbReference type="NCBI Taxonomy" id="10116"/>
    <lineage>
        <taxon>Eukaryota</taxon>
        <taxon>Metazoa</taxon>
        <taxon>Chordata</taxon>
        <taxon>Craniata</taxon>
        <taxon>Vertebrata</taxon>
        <taxon>Euteleostomi</taxon>
        <taxon>Mammalia</taxon>
        <taxon>Eutheria</taxon>
        <taxon>Euarchontoglires</taxon>
        <taxon>Glires</taxon>
        <taxon>Rodentia</taxon>
        <taxon>Myomorpha</taxon>
        <taxon>Muroidea</taxon>
        <taxon>Muridae</taxon>
        <taxon>Murinae</taxon>
        <taxon>Rattus</taxon>
    </lineage>
</organism>
<dbReference type="InterPro" id="IPR036179">
    <property type="entry name" value="Ig-like_dom_sf"/>
</dbReference>
<dbReference type="Proteomes" id="UP000002494">
    <property type="component" value="Chromosome 6"/>
</dbReference>
<evidence type="ECO:0000313" key="1">
    <source>
        <dbReference type="Ensembl" id="ENSRNOP00000110568.1"/>
    </source>
</evidence>